<comment type="caution">
    <text evidence="1">The sequence shown here is derived from an EMBL/GenBank/DDBJ whole genome shotgun (WGS) entry which is preliminary data.</text>
</comment>
<evidence type="ECO:0000313" key="2">
    <source>
        <dbReference type="Proteomes" id="UP000037460"/>
    </source>
</evidence>
<proteinExistence type="predicted"/>
<keyword evidence="2" id="KW-1185">Reference proteome</keyword>
<dbReference type="Proteomes" id="UP000037460">
    <property type="component" value="Unassembled WGS sequence"/>
</dbReference>
<dbReference type="EMBL" id="JWZX01001643">
    <property type="protein sequence ID" value="KOO32941.1"/>
    <property type="molecule type" value="Genomic_DNA"/>
</dbReference>
<organism evidence="1 2">
    <name type="scientific">Chrysochromulina tobinii</name>
    <dbReference type="NCBI Taxonomy" id="1460289"/>
    <lineage>
        <taxon>Eukaryota</taxon>
        <taxon>Haptista</taxon>
        <taxon>Haptophyta</taxon>
        <taxon>Prymnesiophyceae</taxon>
        <taxon>Prymnesiales</taxon>
        <taxon>Chrysochromulinaceae</taxon>
        <taxon>Chrysochromulina</taxon>
    </lineage>
</organism>
<gene>
    <name evidence="1" type="ORF">Ctob_009142</name>
</gene>
<name>A0A0M0K262_9EUKA</name>
<evidence type="ECO:0000313" key="1">
    <source>
        <dbReference type="EMBL" id="KOO32941.1"/>
    </source>
</evidence>
<dbReference type="AlphaFoldDB" id="A0A0M0K262"/>
<accession>A0A0M0K262</accession>
<sequence>MPWITFGSGNLSAQPACVTASNVYRRGIPDKEGKCIMRTRELAHAEIHRSVMLNETYHRRIDGCICGNCRRCACCGHTGPSPAFACSAKGYLQTKTPHLRLHHYISQSREHMHQKSLVGEADLYNRVRTPAYWDRIEAISNTHRDAALADQAVCRPGQESSLLTAW</sequence>
<protein>
    <submittedName>
        <fullName evidence="1">Uncharacterized protein</fullName>
    </submittedName>
</protein>
<reference evidence="2" key="1">
    <citation type="journal article" date="2015" name="PLoS Genet.">
        <title>Genome Sequence and Transcriptome Analyses of Chrysochromulina tobin: Metabolic Tools for Enhanced Algal Fitness in the Prominent Order Prymnesiales (Haptophyceae).</title>
        <authorList>
            <person name="Hovde B.T."/>
            <person name="Deodato C.R."/>
            <person name="Hunsperger H.M."/>
            <person name="Ryken S.A."/>
            <person name="Yost W."/>
            <person name="Jha R.K."/>
            <person name="Patterson J."/>
            <person name="Monnat R.J. Jr."/>
            <person name="Barlow S.B."/>
            <person name="Starkenburg S.R."/>
            <person name="Cattolico R.A."/>
        </authorList>
    </citation>
    <scope>NUCLEOTIDE SEQUENCE</scope>
    <source>
        <strain evidence="2">CCMP291</strain>
    </source>
</reference>